<gene>
    <name evidence="9" type="ORF">CPE01_11770</name>
</gene>
<dbReference type="PANTHER" id="PTHR43133">
    <property type="entry name" value="RNA POLYMERASE ECF-TYPE SIGMA FACTO"/>
    <property type="match status" value="1"/>
</dbReference>
<evidence type="ECO:0000259" key="7">
    <source>
        <dbReference type="Pfam" id="PF04542"/>
    </source>
</evidence>
<evidence type="ECO:0008006" key="11">
    <source>
        <dbReference type="Google" id="ProtNLM"/>
    </source>
</evidence>
<dbReference type="Gene3D" id="1.10.10.10">
    <property type="entry name" value="Winged helix-like DNA-binding domain superfamily/Winged helix DNA-binding domain"/>
    <property type="match status" value="1"/>
</dbReference>
<dbReference type="InterPro" id="IPR014284">
    <property type="entry name" value="RNA_pol_sigma-70_dom"/>
</dbReference>
<proteinExistence type="inferred from homology"/>
<dbReference type="EMBL" id="BJUA01000004">
    <property type="protein sequence ID" value="GEK17444.1"/>
    <property type="molecule type" value="Genomic_DNA"/>
</dbReference>
<dbReference type="Pfam" id="PF04542">
    <property type="entry name" value="Sigma70_r2"/>
    <property type="match status" value="1"/>
</dbReference>
<dbReference type="AlphaFoldDB" id="A0A510US07"/>
<dbReference type="Gene3D" id="1.10.1740.10">
    <property type="match status" value="1"/>
</dbReference>
<comment type="similarity">
    <text evidence="1">Belongs to the sigma-70 factor family. ECF subfamily.</text>
</comment>
<organism evidence="9 10">
    <name type="scientific">Cellulomonas persica</name>
    <dbReference type="NCBI Taxonomy" id="76861"/>
    <lineage>
        <taxon>Bacteria</taxon>
        <taxon>Bacillati</taxon>
        <taxon>Actinomycetota</taxon>
        <taxon>Actinomycetes</taxon>
        <taxon>Micrococcales</taxon>
        <taxon>Cellulomonadaceae</taxon>
        <taxon>Cellulomonas</taxon>
    </lineage>
</organism>
<keyword evidence="10" id="KW-1185">Reference proteome</keyword>
<name>A0A510US07_9CELL</name>
<keyword evidence="3" id="KW-0731">Sigma factor</keyword>
<evidence type="ECO:0000313" key="10">
    <source>
        <dbReference type="Proteomes" id="UP000321386"/>
    </source>
</evidence>
<evidence type="ECO:0000256" key="5">
    <source>
        <dbReference type="ARBA" id="ARBA00023163"/>
    </source>
</evidence>
<accession>A0A510US07</accession>
<comment type="caution">
    <text evidence="9">The sequence shown here is derived from an EMBL/GenBank/DDBJ whole genome shotgun (WGS) entry which is preliminary data.</text>
</comment>
<dbReference type="Pfam" id="PF08281">
    <property type="entry name" value="Sigma70_r4_2"/>
    <property type="match status" value="1"/>
</dbReference>
<dbReference type="InterPro" id="IPR013324">
    <property type="entry name" value="RNA_pol_sigma_r3/r4-like"/>
</dbReference>
<dbReference type="InterPro" id="IPR007627">
    <property type="entry name" value="RNA_pol_sigma70_r2"/>
</dbReference>
<protein>
    <recommendedName>
        <fullName evidence="11">RNA polymerase sigma24 factor</fullName>
    </recommendedName>
</protein>
<dbReference type="Proteomes" id="UP000321386">
    <property type="component" value="Unassembled WGS sequence"/>
</dbReference>
<evidence type="ECO:0000256" key="2">
    <source>
        <dbReference type="ARBA" id="ARBA00023015"/>
    </source>
</evidence>
<dbReference type="NCBIfam" id="TIGR02937">
    <property type="entry name" value="sigma70-ECF"/>
    <property type="match status" value="1"/>
</dbReference>
<dbReference type="SUPFAM" id="SSF88946">
    <property type="entry name" value="Sigma2 domain of RNA polymerase sigma factors"/>
    <property type="match status" value="1"/>
</dbReference>
<dbReference type="InterPro" id="IPR039425">
    <property type="entry name" value="RNA_pol_sigma-70-like"/>
</dbReference>
<sequence>MGVNTWVGCGSLLGMGTDAPTSAGRGDARRDAADARELGSLVRARQSGVPTSRASAELVGDASGERGTHVGDASGERGTHDEVAQFVGEHRRALLRVALGMCREAAAAEDLVQDTAVRLLVHWDKVRTARVPFAYARTVLVRLYLDQVRGREAAVVASGGREPVAPDEYAYVESVDAAVSMIAGLPPRARAVLTLRYIEDLDDREIARVLGMSRSTVRVTAHQALRRLSVADPRRS</sequence>
<evidence type="ECO:0000256" key="3">
    <source>
        <dbReference type="ARBA" id="ARBA00023082"/>
    </source>
</evidence>
<dbReference type="GO" id="GO:0003677">
    <property type="term" value="F:DNA binding"/>
    <property type="evidence" value="ECO:0007669"/>
    <property type="project" value="UniProtKB-KW"/>
</dbReference>
<feature type="domain" description="RNA polymerase sigma-70 region 2" evidence="7">
    <location>
        <begin position="87"/>
        <end position="151"/>
    </location>
</feature>
<dbReference type="GO" id="GO:0016987">
    <property type="term" value="F:sigma factor activity"/>
    <property type="evidence" value="ECO:0007669"/>
    <property type="project" value="UniProtKB-KW"/>
</dbReference>
<keyword evidence="5" id="KW-0804">Transcription</keyword>
<feature type="compositionally biased region" description="Basic and acidic residues" evidence="6">
    <location>
        <begin position="63"/>
        <end position="79"/>
    </location>
</feature>
<feature type="region of interest" description="Disordered" evidence="6">
    <location>
        <begin position="41"/>
        <end position="79"/>
    </location>
</feature>
<dbReference type="InterPro" id="IPR036388">
    <property type="entry name" value="WH-like_DNA-bd_sf"/>
</dbReference>
<keyword evidence="4" id="KW-0238">DNA-binding</keyword>
<dbReference type="GO" id="GO:0006352">
    <property type="term" value="P:DNA-templated transcription initiation"/>
    <property type="evidence" value="ECO:0007669"/>
    <property type="project" value="InterPro"/>
</dbReference>
<evidence type="ECO:0000256" key="4">
    <source>
        <dbReference type="ARBA" id="ARBA00023125"/>
    </source>
</evidence>
<reference evidence="9 10" key="1">
    <citation type="submission" date="2019-07" db="EMBL/GenBank/DDBJ databases">
        <title>Whole genome shotgun sequence of Cellulomonas persica NBRC 101101.</title>
        <authorList>
            <person name="Hosoyama A."/>
            <person name="Uohara A."/>
            <person name="Ohji S."/>
            <person name="Ichikawa N."/>
        </authorList>
    </citation>
    <scope>NUCLEOTIDE SEQUENCE [LARGE SCALE GENOMIC DNA]</scope>
    <source>
        <strain evidence="9 10">NBRC 101101</strain>
    </source>
</reference>
<evidence type="ECO:0000256" key="6">
    <source>
        <dbReference type="SAM" id="MobiDB-lite"/>
    </source>
</evidence>
<dbReference type="CDD" id="cd06171">
    <property type="entry name" value="Sigma70_r4"/>
    <property type="match status" value="1"/>
</dbReference>
<dbReference type="PANTHER" id="PTHR43133:SF50">
    <property type="entry name" value="ECF RNA POLYMERASE SIGMA FACTOR SIGM"/>
    <property type="match status" value="1"/>
</dbReference>
<keyword evidence="2" id="KW-0805">Transcription regulation</keyword>
<evidence type="ECO:0000313" key="9">
    <source>
        <dbReference type="EMBL" id="GEK17444.1"/>
    </source>
</evidence>
<dbReference type="InterPro" id="IPR013325">
    <property type="entry name" value="RNA_pol_sigma_r2"/>
</dbReference>
<evidence type="ECO:0000256" key="1">
    <source>
        <dbReference type="ARBA" id="ARBA00010641"/>
    </source>
</evidence>
<dbReference type="InterPro" id="IPR013249">
    <property type="entry name" value="RNA_pol_sigma70_r4_t2"/>
</dbReference>
<dbReference type="SUPFAM" id="SSF88659">
    <property type="entry name" value="Sigma3 and sigma4 domains of RNA polymerase sigma factors"/>
    <property type="match status" value="1"/>
</dbReference>
<feature type="domain" description="RNA polymerase sigma factor 70 region 4 type 2" evidence="8">
    <location>
        <begin position="180"/>
        <end position="228"/>
    </location>
</feature>
<evidence type="ECO:0000259" key="8">
    <source>
        <dbReference type="Pfam" id="PF08281"/>
    </source>
</evidence>